<dbReference type="EMBL" id="CP076129">
    <property type="protein sequence ID" value="QWG09813.1"/>
    <property type="molecule type" value="Genomic_DNA"/>
</dbReference>
<proteinExistence type="predicted"/>
<protein>
    <submittedName>
        <fullName evidence="6">Phophatidylserine decarboxylase associated domain-containing protein</fullName>
    </submittedName>
</protein>
<accession>A0ABX8H280</accession>
<dbReference type="Gene3D" id="2.60.120.430">
    <property type="entry name" value="Galactose-binding lectin"/>
    <property type="match status" value="1"/>
</dbReference>
<keyword evidence="3" id="KW-0456">Lyase</keyword>
<dbReference type="InterPro" id="IPR003817">
    <property type="entry name" value="PS_Dcarbxylase"/>
</dbReference>
<evidence type="ECO:0000313" key="7">
    <source>
        <dbReference type="Proteomes" id="UP000682802"/>
    </source>
</evidence>
<evidence type="ECO:0000256" key="2">
    <source>
        <dbReference type="ARBA" id="ARBA00023145"/>
    </source>
</evidence>
<keyword evidence="2" id="KW-0865">Zymogen</keyword>
<organism evidence="6 7">
    <name type="scientific">Flammeovirga kamogawensis</name>
    <dbReference type="NCBI Taxonomy" id="373891"/>
    <lineage>
        <taxon>Bacteria</taxon>
        <taxon>Pseudomonadati</taxon>
        <taxon>Bacteroidota</taxon>
        <taxon>Cytophagia</taxon>
        <taxon>Cytophagales</taxon>
        <taxon>Flammeovirgaceae</taxon>
        <taxon>Flammeovirga</taxon>
    </lineage>
</organism>
<evidence type="ECO:0000259" key="5">
    <source>
        <dbReference type="Pfam" id="PF12588"/>
    </source>
</evidence>
<reference evidence="6 7" key="1">
    <citation type="submission" date="2021-05" db="EMBL/GenBank/DDBJ databases">
        <title>Comparative genomic studies on the polysaccharide-degrading batcterial strains of the Flammeovirga genus.</title>
        <authorList>
            <person name="Zewei F."/>
            <person name="Zheng Z."/>
            <person name="Yu L."/>
            <person name="Ruyue G."/>
            <person name="Yanhong M."/>
            <person name="Yuanyuan C."/>
            <person name="Jingyan G."/>
            <person name="Wenjun H."/>
        </authorList>
    </citation>
    <scope>NUCLEOTIDE SEQUENCE [LARGE SCALE GENOMIC DNA]</scope>
    <source>
        <strain evidence="6 7">YS10</strain>
    </source>
</reference>
<dbReference type="PANTHER" id="PTHR10067:SF9">
    <property type="entry name" value="PHOSPHATIDYLSERINE DECARBOXYLASE FAMILY PROTEIN (AFU_ORTHOLOGUE AFUA_7G01730)"/>
    <property type="match status" value="1"/>
</dbReference>
<dbReference type="Pfam" id="PF12588">
    <property type="entry name" value="PSDC"/>
    <property type="match status" value="1"/>
</dbReference>
<evidence type="ECO:0000313" key="6">
    <source>
        <dbReference type="EMBL" id="QWG09813.1"/>
    </source>
</evidence>
<feature type="domain" description="L-tryptophan decarboxylase PsiD-like" evidence="5">
    <location>
        <begin position="41"/>
        <end position="175"/>
    </location>
</feature>
<name>A0ABX8H280_9BACT</name>
<evidence type="ECO:0000256" key="1">
    <source>
        <dbReference type="ARBA" id="ARBA00022793"/>
    </source>
</evidence>
<gene>
    <name evidence="6" type="ORF">KM029_19220</name>
</gene>
<keyword evidence="4" id="KW-0670">Pyruvate</keyword>
<keyword evidence="7" id="KW-1185">Reference proteome</keyword>
<dbReference type="PANTHER" id="PTHR10067">
    <property type="entry name" value="PHOSPHATIDYLSERINE DECARBOXYLASE"/>
    <property type="match status" value="1"/>
</dbReference>
<evidence type="ECO:0000256" key="3">
    <source>
        <dbReference type="ARBA" id="ARBA00023239"/>
    </source>
</evidence>
<evidence type="ECO:0000256" key="4">
    <source>
        <dbReference type="ARBA" id="ARBA00023317"/>
    </source>
</evidence>
<dbReference type="Pfam" id="PF02666">
    <property type="entry name" value="PS_Dcarbxylase"/>
    <property type="match status" value="1"/>
</dbReference>
<dbReference type="InterPro" id="IPR022237">
    <property type="entry name" value="PsiD-like"/>
</dbReference>
<keyword evidence="1" id="KW-0210">Decarboxylase</keyword>
<dbReference type="Proteomes" id="UP000682802">
    <property type="component" value="Chromosome 2"/>
</dbReference>
<sequence length="557" mass="62207">MQKVTKNYRVGKWLSSDQKFLESWLEKLIHHVDNNPKKLLPPVQDLKDLIEGENYYKNLFTNMFNEVPKKAPYKNDPTNKPQIRDYDHMLSLMNEIMTQPPYFNKTGLVGFPINAILDWPMGTVSGYVAFLDKKVNEKLKAILQYWSAFLSSQESAKVLNTSESGWLNDYALEQMCDAAYGSNFLDLFQTKSDKKEESYGFTSWDNFFTRQFKEGVRPVAGVDNDNIIANACESAPYRLVTNVAEKEEFWIKGQPYSLTDMLAGDELTSQFVGGTVYQAFLNALSYHRWHSPVSGTIKKIVFVDGTYYSESYYEGFSNQQGPDDSAPNNSQAFLTEVATRAIVFIEADNPAIGLMAFMSIGMAEVSSNDVTVKEGQHVSKGEQLGMFHFGGSTHCLFFRPEVELAFDLHGQNASLESHNIPLRSKIAEIYTKTPDTKEVTVQADQKFQKTGVMVTSKSLAKIEYVEGLWTANPSQEVGLYGAAGNPNTAIDLATKGYTLEGERVGALIGRVGEKTFFIGNYATIPQGLEGELELCINDASNDFDNNLGEVTVKVSVG</sequence>
<dbReference type="RefSeq" id="WP_144076477.1">
    <property type="nucleotide sequence ID" value="NZ_CP076129.1"/>
</dbReference>